<dbReference type="SUPFAM" id="SSF52172">
    <property type="entry name" value="CheY-like"/>
    <property type="match status" value="1"/>
</dbReference>
<dbReference type="EMBL" id="JAGKQQ010000001">
    <property type="protein sequence ID" value="MBP3954409.1"/>
    <property type="molecule type" value="Genomic_DNA"/>
</dbReference>
<keyword evidence="3 5" id="KW-0378">Hydrolase</keyword>
<dbReference type="SUPFAM" id="SSF52738">
    <property type="entry name" value="Methylesterase CheB, C-terminal domain"/>
    <property type="match status" value="1"/>
</dbReference>
<dbReference type="HAMAP" id="MF_00099">
    <property type="entry name" value="CheB_chemtxs"/>
    <property type="match status" value="1"/>
</dbReference>
<dbReference type="SMART" id="SM00448">
    <property type="entry name" value="REC"/>
    <property type="match status" value="1"/>
</dbReference>
<evidence type="ECO:0000256" key="1">
    <source>
        <dbReference type="ARBA" id="ARBA00022490"/>
    </source>
</evidence>
<comment type="caution">
    <text evidence="10">The sequence shown here is derived from an EMBL/GenBank/DDBJ whole genome shotgun (WGS) entry which is preliminary data.</text>
</comment>
<comment type="catalytic activity">
    <reaction evidence="4 5">
        <text>[protein]-L-glutamate 5-O-methyl ester + H2O = L-glutamyl-[protein] + methanol + H(+)</text>
        <dbReference type="Rhea" id="RHEA:23236"/>
        <dbReference type="Rhea" id="RHEA-COMP:10208"/>
        <dbReference type="Rhea" id="RHEA-COMP:10311"/>
        <dbReference type="ChEBI" id="CHEBI:15377"/>
        <dbReference type="ChEBI" id="CHEBI:15378"/>
        <dbReference type="ChEBI" id="CHEBI:17790"/>
        <dbReference type="ChEBI" id="CHEBI:29973"/>
        <dbReference type="ChEBI" id="CHEBI:82795"/>
        <dbReference type="EC" id="3.1.1.61"/>
    </reaction>
</comment>
<comment type="catalytic activity">
    <reaction evidence="5">
        <text>L-glutaminyl-[protein] + H2O = L-glutamyl-[protein] + NH4(+)</text>
        <dbReference type="Rhea" id="RHEA:16441"/>
        <dbReference type="Rhea" id="RHEA-COMP:10207"/>
        <dbReference type="Rhea" id="RHEA-COMP:10208"/>
        <dbReference type="ChEBI" id="CHEBI:15377"/>
        <dbReference type="ChEBI" id="CHEBI:28938"/>
        <dbReference type="ChEBI" id="CHEBI:29973"/>
        <dbReference type="ChEBI" id="CHEBI:30011"/>
        <dbReference type="EC" id="3.5.1.44"/>
    </reaction>
</comment>
<dbReference type="InterPro" id="IPR011006">
    <property type="entry name" value="CheY-like_superfamily"/>
</dbReference>
<dbReference type="Gene3D" id="3.40.50.180">
    <property type="entry name" value="Methylesterase CheB, C-terminal domain"/>
    <property type="match status" value="1"/>
</dbReference>
<evidence type="ECO:0000256" key="4">
    <source>
        <dbReference type="ARBA" id="ARBA00048267"/>
    </source>
</evidence>
<comment type="domain">
    <text evidence="5">Contains a C-terminal catalytic domain, and an N-terminal region which modulates catalytic activity.</text>
</comment>
<evidence type="ECO:0000313" key="10">
    <source>
        <dbReference type="EMBL" id="MBP3954409.1"/>
    </source>
</evidence>
<dbReference type="Gene3D" id="3.40.50.2300">
    <property type="match status" value="1"/>
</dbReference>
<organism evidence="10 11">
    <name type="scientific">Gemmata palustris</name>
    <dbReference type="NCBI Taxonomy" id="2822762"/>
    <lineage>
        <taxon>Bacteria</taxon>
        <taxon>Pseudomonadati</taxon>
        <taxon>Planctomycetota</taxon>
        <taxon>Planctomycetia</taxon>
        <taxon>Gemmatales</taxon>
        <taxon>Gemmataceae</taxon>
        <taxon>Gemmata</taxon>
    </lineage>
</organism>
<proteinExistence type="inferred from homology"/>
<feature type="domain" description="CheB-type methylesterase" evidence="9">
    <location>
        <begin position="161"/>
        <end position="354"/>
    </location>
</feature>
<dbReference type="CDD" id="cd16432">
    <property type="entry name" value="CheB_Rec"/>
    <property type="match status" value="1"/>
</dbReference>
<keyword evidence="10" id="KW-0489">Methyltransferase</keyword>
<gene>
    <name evidence="5 10" type="primary">cheB</name>
    <name evidence="10" type="ORF">J8F10_03775</name>
</gene>
<dbReference type="PANTHER" id="PTHR42872:SF6">
    <property type="entry name" value="PROTEIN-GLUTAMATE METHYLESTERASE_PROTEIN-GLUTAMINE GLUTAMINASE"/>
    <property type="match status" value="1"/>
</dbReference>
<comment type="function">
    <text evidence="5">Involved in chemotaxis. Part of a chemotaxis signal transduction system that modulates chemotaxis in response to various stimuli. Catalyzes the demethylation of specific methylglutamate residues introduced into the chemoreceptors (methyl-accepting chemotaxis proteins or MCP) by CheR. Also mediates the irreversible deamidation of specific glutamine residues to glutamic acid.</text>
</comment>
<dbReference type="PANTHER" id="PTHR42872">
    <property type="entry name" value="PROTEIN-GLUTAMATE METHYLESTERASE/PROTEIN-GLUTAMINE GLUTAMINASE"/>
    <property type="match status" value="1"/>
</dbReference>
<dbReference type="InterPro" id="IPR035909">
    <property type="entry name" value="CheB_C"/>
</dbReference>
<comment type="subcellular location">
    <subcellularLocation>
        <location evidence="5">Cytoplasm</location>
    </subcellularLocation>
</comment>
<dbReference type="PROSITE" id="PS50122">
    <property type="entry name" value="CHEB"/>
    <property type="match status" value="1"/>
</dbReference>
<dbReference type="Pfam" id="PF01339">
    <property type="entry name" value="CheB_methylest"/>
    <property type="match status" value="1"/>
</dbReference>
<keyword evidence="5 7" id="KW-0597">Phosphoprotein</keyword>
<feature type="active site" evidence="5 6">
    <location>
        <position position="296"/>
    </location>
</feature>
<evidence type="ECO:0000256" key="3">
    <source>
        <dbReference type="ARBA" id="ARBA00022801"/>
    </source>
</evidence>
<keyword evidence="2 5" id="KW-0145">Chemotaxis</keyword>
<feature type="domain" description="Response regulatory" evidence="8">
    <location>
        <begin position="6"/>
        <end position="130"/>
    </location>
</feature>
<evidence type="ECO:0000259" key="9">
    <source>
        <dbReference type="PROSITE" id="PS50122"/>
    </source>
</evidence>
<reference evidence="10 11" key="1">
    <citation type="submission" date="2021-04" db="EMBL/GenBank/DDBJ databases">
        <authorList>
            <person name="Ivanova A."/>
        </authorList>
    </citation>
    <scope>NUCLEOTIDE SEQUENCE [LARGE SCALE GENOMIC DNA]</scope>
    <source>
        <strain evidence="10 11">G18</strain>
    </source>
</reference>
<dbReference type="RefSeq" id="WP_210652538.1">
    <property type="nucleotide sequence ID" value="NZ_JAGKQQ010000001.1"/>
</dbReference>
<dbReference type="NCBIfam" id="NF001965">
    <property type="entry name" value="PRK00742.1"/>
    <property type="match status" value="1"/>
</dbReference>
<dbReference type="GO" id="GO:0008168">
    <property type="term" value="F:methyltransferase activity"/>
    <property type="evidence" value="ECO:0007669"/>
    <property type="project" value="UniProtKB-KW"/>
</dbReference>
<dbReference type="GO" id="GO:0008984">
    <property type="term" value="F:protein-glutamate methylesterase activity"/>
    <property type="evidence" value="ECO:0007669"/>
    <property type="project" value="UniProtKB-EC"/>
</dbReference>
<evidence type="ECO:0000256" key="5">
    <source>
        <dbReference type="HAMAP-Rule" id="MF_00099"/>
    </source>
</evidence>
<keyword evidence="11" id="KW-1185">Reference proteome</keyword>
<dbReference type="PROSITE" id="PS50110">
    <property type="entry name" value="RESPONSE_REGULATORY"/>
    <property type="match status" value="1"/>
</dbReference>
<dbReference type="CDD" id="cd17541">
    <property type="entry name" value="REC_CheB-like"/>
    <property type="match status" value="1"/>
</dbReference>
<comment type="PTM">
    <text evidence="5">Phosphorylated by CheA. Phosphorylation of the N-terminal regulatory domain activates the methylesterase activity.</text>
</comment>
<feature type="active site" evidence="5 6">
    <location>
        <position position="173"/>
    </location>
</feature>
<feature type="modified residue" description="4-aspartylphosphate" evidence="5 7">
    <location>
        <position position="57"/>
    </location>
</feature>
<dbReference type="EC" id="3.1.1.61" evidence="5"/>
<evidence type="ECO:0000313" key="11">
    <source>
        <dbReference type="Proteomes" id="UP000676565"/>
    </source>
</evidence>
<evidence type="ECO:0000256" key="7">
    <source>
        <dbReference type="PROSITE-ProRule" id="PRU00169"/>
    </source>
</evidence>
<feature type="active site" evidence="5 6">
    <location>
        <position position="200"/>
    </location>
</feature>
<dbReference type="InterPro" id="IPR001789">
    <property type="entry name" value="Sig_transdc_resp-reg_receiver"/>
</dbReference>
<dbReference type="InterPro" id="IPR008248">
    <property type="entry name" value="CheB-like"/>
</dbReference>
<name>A0ABS5BL35_9BACT</name>
<dbReference type="EC" id="3.5.1.44" evidence="5"/>
<protein>
    <recommendedName>
        <fullName evidence="5">Protein-glutamate methylesterase/protein-glutamine glutaminase</fullName>
        <ecNumber evidence="5">3.1.1.61</ecNumber>
        <ecNumber evidence="5">3.5.1.44</ecNumber>
    </recommendedName>
</protein>
<dbReference type="InterPro" id="IPR000673">
    <property type="entry name" value="Sig_transdc_resp-reg_Me-estase"/>
</dbReference>
<accession>A0ABS5BL35</accession>
<dbReference type="Proteomes" id="UP000676565">
    <property type="component" value="Unassembled WGS sequence"/>
</dbReference>
<dbReference type="PIRSF" id="PIRSF000876">
    <property type="entry name" value="RR_chemtxs_CheB"/>
    <property type="match status" value="1"/>
</dbReference>
<evidence type="ECO:0000256" key="2">
    <source>
        <dbReference type="ARBA" id="ARBA00022500"/>
    </source>
</evidence>
<keyword evidence="10" id="KW-0808">Transferase</keyword>
<dbReference type="GO" id="GO:0032259">
    <property type="term" value="P:methylation"/>
    <property type="evidence" value="ECO:0007669"/>
    <property type="project" value="UniProtKB-KW"/>
</dbReference>
<evidence type="ECO:0000256" key="6">
    <source>
        <dbReference type="PROSITE-ProRule" id="PRU00050"/>
    </source>
</evidence>
<evidence type="ECO:0000259" key="8">
    <source>
        <dbReference type="PROSITE" id="PS50110"/>
    </source>
</evidence>
<dbReference type="Pfam" id="PF00072">
    <property type="entry name" value="Response_reg"/>
    <property type="match status" value="1"/>
</dbReference>
<keyword evidence="1 5" id="KW-0963">Cytoplasm</keyword>
<comment type="similarity">
    <text evidence="5">Belongs to the CheB family.</text>
</comment>
<sequence length="356" mass="38040">MSLPVRVLIVDDSRIYRAAIEEALTGQDGIVVCGSVWSGPKALEHVRAQPPDLVTLDVEMPGMNGLDALQAIQAFNATRPGQPEVGVIMVSAYTSRGAEATLQALQAGAFDFIEKPKEASHAQNVQSLRQQLTGKIRAFQQRHRRNGSQPVAVPPRPAAPPRRAVRAVVVAVSTGGPRALSQLVTELDPQLDQPVFIVQHIPPEFTKPLAESLARQSGRRVVEGVQGDLVQPRTIYIAPGGQHMLLRTVREGVRIVLNQQPPENGFRPSANVLFRSAPLAYGGDVVAVVLTGMGNDGSEGIEPIKRAGGLVLVQDEASSVVWGMPGSAVATGHVDEVLPLNQIAARINSLCKKRSP</sequence>